<evidence type="ECO:0000259" key="2">
    <source>
        <dbReference type="Pfam" id="PF01826"/>
    </source>
</evidence>
<keyword evidence="4" id="KW-1185">Reference proteome</keyword>
<dbReference type="CDD" id="cd19941">
    <property type="entry name" value="TIL"/>
    <property type="match status" value="1"/>
</dbReference>
<dbReference type="OrthoDB" id="5856709at2759"/>
<keyword evidence="1" id="KW-0722">Serine protease inhibitor</keyword>
<name>A0A0C2DV70_9BILA</name>
<dbReference type="Gene3D" id="2.10.25.10">
    <property type="entry name" value="Laminin"/>
    <property type="match status" value="1"/>
</dbReference>
<dbReference type="InterPro" id="IPR036084">
    <property type="entry name" value="Ser_inhib-like_sf"/>
</dbReference>
<dbReference type="InterPro" id="IPR002919">
    <property type="entry name" value="TIL_dom"/>
</dbReference>
<dbReference type="EMBL" id="KN726980">
    <property type="protein sequence ID" value="KIH66752.1"/>
    <property type="molecule type" value="Genomic_DNA"/>
</dbReference>
<dbReference type="SUPFAM" id="SSF57567">
    <property type="entry name" value="Serine protease inhibitors"/>
    <property type="match status" value="1"/>
</dbReference>
<protein>
    <submittedName>
        <fullName evidence="3">Trypsin Inhibitor like cysteine rich domain protein</fullName>
    </submittedName>
</protein>
<feature type="domain" description="TIL" evidence="2">
    <location>
        <begin position="34"/>
        <end position="98"/>
    </location>
</feature>
<organism evidence="3 4">
    <name type="scientific">Ancylostoma duodenale</name>
    <dbReference type="NCBI Taxonomy" id="51022"/>
    <lineage>
        <taxon>Eukaryota</taxon>
        <taxon>Metazoa</taxon>
        <taxon>Ecdysozoa</taxon>
        <taxon>Nematoda</taxon>
        <taxon>Chromadorea</taxon>
        <taxon>Rhabditida</taxon>
        <taxon>Rhabditina</taxon>
        <taxon>Rhabditomorpha</taxon>
        <taxon>Strongyloidea</taxon>
        <taxon>Ancylostomatidae</taxon>
        <taxon>Ancylostomatinae</taxon>
        <taxon>Ancylostoma</taxon>
    </lineage>
</organism>
<dbReference type="Pfam" id="PF01826">
    <property type="entry name" value="TIL"/>
    <property type="match status" value="1"/>
</dbReference>
<proteinExistence type="predicted"/>
<dbReference type="GO" id="GO:0004867">
    <property type="term" value="F:serine-type endopeptidase inhibitor activity"/>
    <property type="evidence" value="ECO:0007669"/>
    <property type="project" value="UniProtKB-KW"/>
</dbReference>
<evidence type="ECO:0000313" key="4">
    <source>
        <dbReference type="Proteomes" id="UP000054047"/>
    </source>
</evidence>
<accession>A0A0C2DV70</accession>
<keyword evidence="1" id="KW-0646">Protease inhibitor</keyword>
<dbReference type="Proteomes" id="UP000054047">
    <property type="component" value="Unassembled WGS sequence"/>
</dbReference>
<sequence length="114" mass="12874">MLTQVVEDGQPQLINRNSLSLLKFCVEKVVEEDCGPNEWFDYCGNEKPCEEKCNGEEIPEEVLMGCLSRSCFAPAACVCEKGFYRDEAIGLCVPYDECNEHEIVTFAPAKHFLE</sequence>
<reference evidence="3 4" key="1">
    <citation type="submission" date="2013-12" db="EMBL/GenBank/DDBJ databases">
        <title>Draft genome of the parsitic nematode Ancylostoma duodenale.</title>
        <authorList>
            <person name="Mitreva M."/>
        </authorList>
    </citation>
    <scope>NUCLEOTIDE SEQUENCE [LARGE SCALE GENOMIC DNA]</scope>
    <source>
        <strain evidence="3 4">Zhejiang</strain>
    </source>
</reference>
<evidence type="ECO:0000256" key="1">
    <source>
        <dbReference type="ARBA" id="ARBA00022900"/>
    </source>
</evidence>
<evidence type="ECO:0000313" key="3">
    <source>
        <dbReference type="EMBL" id="KIH66752.1"/>
    </source>
</evidence>
<gene>
    <name evidence="3" type="ORF">ANCDUO_02919</name>
</gene>
<dbReference type="AlphaFoldDB" id="A0A0C2DV70"/>